<dbReference type="PANTHER" id="PTHR33138:SF49">
    <property type="entry name" value="WALL-ASSOCIATED RECEPTOR KINASE GALACTURONAN-BINDING DOMAIN-CONTAINING PROTEIN"/>
    <property type="match status" value="1"/>
</dbReference>
<comment type="subcellular location">
    <subcellularLocation>
        <location evidence="1">Membrane</location>
        <topology evidence="1">Single-pass membrane protein</topology>
    </subcellularLocation>
</comment>
<dbReference type="EnsemblPlants" id="EMT23319">
    <property type="protein sequence ID" value="EMT23319"/>
    <property type="gene ID" value="F775_23283"/>
</dbReference>
<dbReference type="PANTHER" id="PTHR33138">
    <property type="entry name" value="OS01G0690200 PROTEIN"/>
    <property type="match status" value="1"/>
</dbReference>
<organism evidence="4">
    <name type="scientific">Aegilops tauschii</name>
    <name type="common">Tausch's goatgrass</name>
    <name type="synonym">Aegilops squarrosa</name>
    <dbReference type="NCBI Taxonomy" id="37682"/>
    <lineage>
        <taxon>Eukaryota</taxon>
        <taxon>Viridiplantae</taxon>
        <taxon>Streptophyta</taxon>
        <taxon>Embryophyta</taxon>
        <taxon>Tracheophyta</taxon>
        <taxon>Spermatophyta</taxon>
        <taxon>Magnoliopsida</taxon>
        <taxon>Liliopsida</taxon>
        <taxon>Poales</taxon>
        <taxon>Poaceae</taxon>
        <taxon>BOP clade</taxon>
        <taxon>Pooideae</taxon>
        <taxon>Triticodae</taxon>
        <taxon>Triticeae</taxon>
        <taxon>Triticinae</taxon>
        <taxon>Aegilops</taxon>
    </lineage>
</organism>
<evidence type="ECO:0000256" key="2">
    <source>
        <dbReference type="ARBA" id="ARBA00022729"/>
    </source>
</evidence>
<keyword evidence="2" id="KW-0732">Signal</keyword>
<dbReference type="AlphaFoldDB" id="M8BN18"/>
<feature type="domain" description="Wall-associated receptor kinase galacturonan-binding" evidence="3">
    <location>
        <begin position="33"/>
        <end position="90"/>
    </location>
</feature>
<proteinExistence type="predicted"/>
<accession>M8BN18</accession>
<dbReference type="GO" id="GO:0016020">
    <property type="term" value="C:membrane"/>
    <property type="evidence" value="ECO:0007669"/>
    <property type="project" value="UniProtKB-SubCell"/>
</dbReference>
<evidence type="ECO:0000259" key="3">
    <source>
        <dbReference type="Pfam" id="PF13947"/>
    </source>
</evidence>
<dbReference type="Pfam" id="PF13947">
    <property type="entry name" value="GUB_WAK_bind"/>
    <property type="match status" value="1"/>
</dbReference>
<dbReference type="GO" id="GO:0030247">
    <property type="term" value="F:polysaccharide binding"/>
    <property type="evidence" value="ECO:0007669"/>
    <property type="project" value="InterPro"/>
</dbReference>
<sequence>MPLLLIVMNAAGAAKARSQTTPNNTTGSPSSYNCGDGVEIRYPFWTDTGDDSSNPRCGYPIFRLDCRDGITPLLRLRSRDYTITRITYDDTDKATGRQSDDGMPYEYVRLWEDMLAMPVLRKAVPNSTAPSMMSPLCCSWGLSSAGAMPWEGSLAFSRTPVRYAATAGRRWGRLEFQLPQPEWH</sequence>
<name>M8BN18_AEGTA</name>
<reference evidence="4" key="1">
    <citation type="submission" date="2015-06" db="UniProtKB">
        <authorList>
            <consortium name="EnsemblPlants"/>
        </authorList>
    </citation>
    <scope>IDENTIFICATION</scope>
</reference>
<evidence type="ECO:0000313" key="4">
    <source>
        <dbReference type="EnsemblPlants" id="EMT23319"/>
    </source>
</evidence>
<dbReference type="InterPro" id="IPR025287">
    <property type="entry name" value="WAK_GUB"/>
</dbReference>
<protein>
    <recommendedName>
        <fullName evidence="3">Wall-associated receptor kinase galacturonan-binding domain-containing protein</fullName>
    </recommendedName>
</protein>
<evidence type="ECO:0000256" key="1">
    <source>
        <dbReference type="ARBA" id="ARBA00004167"/>
    </source>
</evidence>